<gene>
    <name evidence="2" type="ORF">CSC2_12720</name>
</gene>
<dbReference type="EMBL" id="BMBA01000001">
    <property type="protein sequence ID" value="GFZ30746.1"/>
    <property type="molecule type" value="Genomic_DNA"/>
</dbReference>
<dbReference type="InterPro" id="IPR001387">
    <property type="entry name" value="Cro/C1-type_HTH"/>
</dbReference>
<organism evidence="2 3">
    <name type="scientific">Clostridium zeae</name>
    <dbReference type="NCBI Taxonomy" id="2759022"/>
    <lineage>
        <taxon>Bacteria</taxon>
        <taxon>Bacillati</taxon>
        <taxon>Bacillota</taxon>
        <taxon>Clostridia</taxon>
        <taxon>Eubacteriales</taxon>
        <taxon>Clostridiaceae</taxon>
        <taxon>Clostridium</taxon>
    </lineage>
</organism>
<dbReference type="SUPFAM" id="SSF47413">
    <property type="entry name" value="lambda repressor-like DNA-binding domains"/>
    <property type="match status" value="1"/>
</dbReference>
<sequence>MNDKDLSNVIDRIKNRRLALGLSYQDMQDLTGISKSTWQRYETGFIKNLAIDKLDLVSKALKTTPSYLMGWNEETEKENKEFTTAKEATEYLLKLPSMAAFGGYDINKMSDEEIIEFANELLHQFELISHKYKK</sequence>
<dbReference type="CDD" id="cd00093">
    <property type="entry name" value="HTH_XRE"/>
    <property type="match status" value="1"/>
</dbReference>
<proteinExistence type="predicted"/>
<dbReference type="PROSITE" id="PS50943">
    <property type="entry name" value="HTH_CROC1"/>
    <property type="match status" value="1"/>
</dbReference>
<dbReference type="Proteomes" id="UP000663802">
    <property type="component" value="Unassembled WGS sequence"/>
</dbReference>
<protein>
    <recommendedName>
        <fullName evidence="1">HTH cro/C1-type domain-containing protein</fullName>
    </recommendedName>
</protein>
<dbReference type="RefSeq" id="WP_228731219.1">
    <property type="nucleotide sequence ID" value="NZ_BMBA01000001.1"/>
</dbReference>
<name>A0ABQ1E7P0_9CLOT</name>
<dbReference type="InterPro" id="IPR010982">
    <property type="entry name" value="Lambda_DNA-bd_dom_sf"/>
</dbReference>
<evidence type="ECO:0000313" key="2">
    <source>
        <dbReference type="EMBL" id="GFZ30746.1"/>
    </source>
</evidence>
<feature type="domain" description="HTH cro/C1-type" evidence="1">
    <location>
        <begin position="13"/>
        <end position="68"/>
    </location>
</feature>
<evidence type="ECO:0000259" key="1">
    <source>
        <dbReference type="PROSITE" id="PS50943"/>
    </source>
</evidence>
<dbReference type="SMART" id="SM00530">
    <property type="entry name" value="HTH_XRE"/>
    <property type="match status" value="1"/>
</dbReference>
<evidence type="ECO:0000313" key="3">
    <source>
        <dbReference type="Proteomes" id="UP000663802"/>
    </source>
</evidence>
<reference evidence="2 3" key="1">
    <citation type="journal article" date="2021" name="Int. J. Syst. Evol. Microbiol.">
        <title>Clostridium zeae sp. nov., isolated from corn silage.</title>
        <authorList>
            <person name="Kobayashi H."/>
            <person name="Tanizawa Y."/>
            <person name="Yagura M."/>
            <person name="Sakamoto M."/>
            <person name="Ohkuma M."/>
            <person name="Tohno M."/>
        </authorList>
    </citation>
    <scope>NUCLEOTIDE SEQUENCE [LARGE SCALE GENOMIC DNA]</scope>
    <source>
        <strain evidence="2 3">CSC2</strain>
    </source>
</reference>
<accession>A0ABQ1E7P0</accession>
<keyword evidence="3" id="KW-1185">Reference proteome</keyword>
<comment type="caution">
    <text evidence="2">The sequence shown here is derived from an EMBL/GenBank/DDBJ whole genome shotgun (WGS) entry which is preliminary data.</text>
</comment>
<dbReference type="Pfam" id="PF01381">
    <property type="entry name" value="HTH_3"/>
    <property type="match status" value="1"/>
</dbReference>
<dbReference type="Gene3D" id="1.10.260.40">
    <property type="entry name" value="lambda repressor-like DNA-binding domains"/>
    <property type="match status" value="1"/>
</dbReference>